<name>A0A0K2T320_LEPSM</name>
<protein>
    <submittedName>
        <fullName evidence="1">Uncharacterized protein</fullName>
    </submittedName>
</protein>
<sequence>MNFFKPQPFQFVSQFTLPCCIPFRITCNIYVTDDYYVHVRSIQYFEYICKVIGDDLIWPIYRTGSSYFGEYINNNCNMVSIIKAEEIWIKSFICYYCNSSPKMKGVYFCFAYTGSGIKF</sequence>
<evidence type="ECO:0000313" key="1">
    <source>
        <dbReference type="EMBL" id="CDW19977.1"/>
    </source>
</evidence>
<dbReference type="AlphaFoldDB" id="A0A0K2T320"/>
<proteinExistence type="predicted"/>
<dbReference type="EMBL" id="HACA01002616">
    <property type="protein sequence ID" value="CDW19977.1"/>
    <property type="molecule type" value="Transcribed_RNA"/>
</dbReference>
<accession>A0A0K2T320</accession>
<organism evidence="1">
    <name type="scientific">Lepeophtheirus salmonis</name>
    <name type="common">Salmon louse</name>
    <name type="synonym">Caligus salmonis</name>
    <dbReference type="NCBI Taxonomy" id="72036"/>
    <lineage>
        <taxon>Eukaryota</taxon>
        <taxon>Metazoa</taxon>
        <taxon>Ecdysozoa</taxon>
        <taxon>Arthropoda</taxon>
        <taxon>Crustacea</taxon>
        <taxon>Multicrustacea</taxon>
        <taxon>Hexanauplia</taxon>
        <taxon>Copepoda</taxon>
        <taxon>Siphonostomatoida</taxon>
        <taxon>Caligidae</taxon>
        <taxon>Lepeophtheirus</taxon>
    </lineage>
</organism>
<reference evidence="1" key="1">
    <citation type="submission" date="2014-05" db="EMBL/GenBank/DDBJ databases">
        <authorList>
            <person name="Chronopoulou M."/>
        </authorList>
    </citation>
    <scope>NUCLEOTIDE SEQUENCE</scope>
    <source>
        <tissue evidence="1">Whole organism</tissue>
    </source>
</reference>